<dbReference type="Proteomes" id="UP001239795">
    <property type="component" value="Unassembled WGS sequence"/>
</dbReference>
<proteinExistence type="predicted"/>
<keyword evidence="2" id="KW-1185">Reference proteome</keyword>
<evidence type="ECO:0000313" key="2">
    <source>
        <dbReference type="Proteomes" id="UP001239795"/>
    </source>
</evidence>
<accession>A0AAI9XEE8</accession>
<protein>
    <submittedName>
        <fullName evidence="1">Uncharacterized protein</fullName>
    </submittedName>
</protein>
<name>A0AAI9XEE8_9PEZI</name>
<sequence length="55" mass="6138">MPALCSGRGGPEHAPFTLRIPMSPSTYCCVESSQRRTRTLLRMLQPKQACFCPLL</sequence>
<dbReference type="AlphaFoldDB" id="A0AAI9XEE8"/>
<gene>
    <name evidence="1" type="ORF">CMEL01_10125</name>
</gene>
<evidence type="ECO:0000313" key="1">
    <source>
        <dbReference type="EMBL" id="KAK1445882.1"/>
    </source>
</evidence>
<dbReference type="EMBL" id="MLGG01000090">
    <property type="protein sequence ID" value="KAK1445882.1"/>
    <property type="molecule type" value="Genomic_DNA"/>
</dbReference>
<comment type="caution">
    <text evidence="1">The sequence shown here is derived from an EMBL/GenBank/DDBJ whole genome shotgun (WGS) entry which is preliminary data.</text>
</comment>
<reference evidence="1 2" key="1">
    <citation type="submission" date="2016-10" db="EMBL/GenBank/DDBJ databases">
        <title>The genome sequence of Colletotrichum fioriniae PJ7.</title>
        <authorList>
            <person name="Baroncelli R."/>
        </authorList>
    </citation>
    <scope>NUCLEOTIDE SEQUENCE [LARGE SCALE GENOMIC DNA]</scope>
    <source>
        <strain evidence="1">Col 31</strain>
    </source>
</reference>
<organism evidence="1 2">
    <name type="scientific">Colletotrichum melonis</name>
    <dbReference type="NCBI Taxonomy" id="1209925"/>
    <lineage>
        <taxon>Eukaryota</taxon>
        <taxon>Fungi</taxon>
        <taxon>Dikarya</taxon>
        <taxon>Ascomycota</taxon>
        <taxon>Pezizomycotina</taxon>
        <taxon>Sordariomycetes</taxon>
        <taxon>Hypocreomycetidae</taxon>
        <taxon>Glomerellales</taxon>
        <taxon>Glomerellaceae</taxon>
        <taxon>Colletotrichum</taxon>
        <taxon>Colletotrichum acutatum species complex</taxon>
    </lineage>
</organism>